<dbReference type="PRINTS" id="PR00080">
    <property type="entry name" value="SDRFAMILY"/>
</dbReference>
<dbReference type="InterPro" id="IPR002347">
    <property type="entry name" value="SDR_fam"/>
</dbReference>
<dbReference type="KEGG" id="bgv:CAL12_13820"/>
<dbReference type="Proteomes" id="UP000194151">
    <property type="component" value="Chromosome"/>
</dbReference>
<accession>A0A1W6YL23</accession>
<dbReference type="GO" id="GO:0016491">
    <property type="term" value="F:oxidoreductase activity"/>
    <property type="evidence" value="ECO:0007669"/>
    <property type="project" value="UniProtKB-KW"/>
</dbReference>
<dbReference type="AlphaFoldDB" id="A0A1W6YL23"/>
<dbReference type="STRING" id="1416806.CAL12_13820"/>
<dbReference type="InterPro" id="IPR036291">
    <property type="entry name" value="NAD(P)-bd_dom_sf"/>
</dbReference>
<evidence type="ECO:0000259" key="4">
    <source>
        <dbReference type="SMART" id="SM00822"/>
    </source>
</evidence>
<dbReference type="PANTHER" id="PTHR44196:SF1">
    <property type="entry name" value="DEHYDROGENASE_REDUCTASE SDR FAMILY MEMBER 7B"/>
    <property type="match status" value="1"/>
</dbReference>
<keyword evidence="6" id="KW-1185">Reference proteome</keyword>
<name>A0A1W6YL23_9BORD</name>
<sequence length="268" mass="27903">MVISGRRTLITGGTSGIGLATARALGLAGARVFISGRREANLSDALASLRAEGIRAEGIAADVTSDEQRAAMLAAAVDSMQGLDILVNNAGGVRAGRLELTEEKDIRAMVEVNLIAPILLTRAALPLLRASGDGLVVNVASGIALVGMPFYTTYAGVKAGISHFGEALRRELKGEGVHVLTVYPGATETPMMSSSRAGPAQGFVRESAADVAQAIVGGIEEGAYQVIRGGEARAQMIRMNREDPAALDEKFQGMKSVLDDAVKDHSTF</sequence>
<dbReference type="SUPFAM" id="SSF51735">
    <property type="entry name" value="NAD(P)-binding Rossmann-fold domains"/>
    <property type="match status" value="1"/>
</dbReference>
<keyword evidence="2" id="KW-0560">Oxidoreductase</keyword>
<evidence type="ECO:0000256" key="2">
    <source>
        <dbReference type="ARBA" id="ARBA00023002"/>
    </source>
</evidence>
<dbReference type="EMBL" id="CP021108">
    <property type="protein sequence ID" value="ARP81786.1"/>
    <property type="molecule type" value="Genomic_DNA"/>
</dbReference>
<feature type="domain" description="Ketoreductase" evidence="4">
    <location>
        <begin position="6"/>
        <end position="189"/>
    </location>
</feature>
<dbReference type="GO" id="GO:0016020">
    <property type="term" value="C:membrane"/>
    <property type="evidence" value="ECO:0007669"/>
    <property type="project" value="TreeGrafter"/>
</dbReference>
<dbReference type="InterPro" id="IPR057326">
    <property type="entry name" value="KR_dom"/>
</dbReference>
<dbReference type="PANTHER" id="PTHR44196">
    <property type="entry name" value="DEHYDROGENASE/REDUCTASE SDR FAMILY MEMBER 7B"/>
    <property type="match status" value="1"/>
</dbReference>
<protein>
    <submittedName>
        <fullName evidence="5">Oxidoreductase</fullName>
    </submittedName>
</protein>
<dbReference type="Gene3D" id="3.40.50.720">
    <property type="entry name" value="NAD(P)-binding Rossmann-like Domain"/>
    <property type="match status" value="1"/>
</dbReference>
<reference evidence="5 6" key="1">
    <citation type="submission" date="2017-05" db="EMBL/GenBank/DDBJ databases">
        <title>Complete and WGS of Bordetella genogroups.</title>
        <authorList>
            <person name="Spilker T."/>
            <person name="LiPuma J."/>
        </authorList>
    </citation>
    <scope>NUCLEOTIDE SEQUENCE [LARGE SCALE GENOMIC DNA]</scope>
    <source>
        <strain evidence="5 6">AU19157</strain>
    </source>
</reference>
<dbReference type="RefSeq" id="WP_086064970.1">
    <property type="nucleotide sequence ID" value="NZ_CP021108.1"/>
</dbReference>
<evidence type="ECO:0000256" key="3">
    <source>
        <dbReference type="RuleBase" id="RU000363"/>
    </source>
</evidence>
<gene>
    <name evidence="5" type="ORF">CAL12_13820</name>
</gene>
<dbReference type="Pfam" id="PF00106">
    <property type="entry name" value="adh_short"/>
    <property type="match status" value="1"/>
</dbReference>
<proteinExistence type="inferred from homology"/>
<evidence type="ECO:0000313" key="6">
    <source>
        <dbReference type="Proteomes" id="UP000194151"/>
    </source>
</evidence>
<dbReference type="OrthoDB" id="9810734at2"/>
<dbReference type="SMART" id="SM00822">
    <property type="entry name" value="PKS_KR"/>
    <property type="match status" value="1"/>
</dbReference>
<comment type="similarity">
    <text evidence="1 3">Belongs to the short-chain dehydrogenases/reductases (SDR) family.</text>
</comment>
<evidence type="ECO:0000256" key="1">
    <source>
        <dbReference type="ARBA" id="ARBA00006484"/>
    </source>
</evidence>
<organism evidence="5 6">
    <name type="scientific">Bordetella genomosp. 8</name>
    <dbReference type="NCBI Taxonomy" id="1416806"/>
    <lineage>
        <taxon>Bacteria</taxon>
        <taxon>Pseudomonadati</taxon>
        <taxon>Pseudomonadota</taxon>
        <taxon>Betaproteobacteria</taxon>
        <taxon>Burkholderiales</taxon>
        <taxon>Alcaligenaceae</taxon>
        <taxon>Bordetella</taxon>
    </lineage>
</organism>
<dbReference type="PRINTS" id="PR00081">
    <property type="entry name" value="GDHRDH"/>
</dbReference>
<evidence type="ECO:0000313" key="5">
    <source>
        <dbReference type="EMBL" id="ARP81786.1"/>
    </source>
</evidence>
<dbReference type="CDD" id="cd05233">
    <property type="entry name" value="SDR_c"/>
    <property type="match status" value="1"/>
</dbReference>